<name>A0A0F3ILX3_9GAMM</name>
<sequence length="362" mass="39183">MQAITIAIGKTGINFFAQQLVAKELVNLLSQLRPPNKTINIGRIDILYSTADNIVINLTNGTLVNFTPAFESVTQNSGGNFPLVMQAVNFNAQYAWEETYSYTHCTFIAGVGVICDNPVNKDNKFTYTPSFSSLTVNVPLQFEYDNQSQTWSIVAGTTTGNAVSSSANIPSDSIIQEENQECFSSHASDATASALSAIDFSSSLNTLITGNLASIPASGNLGDGMVYDFSLGDSGLLFPNNDGIQMGVKGGASYNGTAFSGANPPSLPLPIPPADSDTSHHLNMYVSNYEVDALNWVYFEAGKLNLLIKPEDLPDAQLLKVSSYTTYEPRFSPMLPLSCMRKSRKTPHQPPHSKLFIYSTRP</sequence>
<reference evidence="3" key="1">
    <citation type="submission" date="2015-03" db="EMBL/GenBank/DDBJ databases">
        <title>Draft genome sequence of a novel methanotroph (Sn10-6) isolated from flooded ricefield rhizosphere in India.</title>
        <authorList>
            <person name="Pandit P.S."/>
            <person name="Pore S.D."/>
            <person name="Arora P."/>
            <person name="Kapse N.G."/>
            <person name="Dhakephalkar P.K."/>
            <person name="Rahalkar M.C."/>
        </authorList>
    </citation>
    <scope>NUCLEOTIDE SEQUENCE [LARGE SCALE GENOMIC DNA]</scope>
    <source>
        <strain evidence="3">Sn10-6</strain>
    </source>
</reference>
<dbReference type="GO" id="GO:0008289">
    <property type="term" value="F:lipid binding"/>
    <property type="evidence" value="ECO:0007669"/>
    <property type="project" value="InterPro"/>
</dbReference>
<evidence type="ECO:0000256" key="1">
    <source>
        <dbReference type="SAM" id="MobiDB-lite"/>
    </source>
</evidence>
<accession>A0A0F3ILX3</accession>
<dbReference type="InterPro" id="IPR017943">
    <property type="entry name" value="Bactericidal_perm-incr_a/b_dom"/>
</dbReference>
<dbReference type="SUPFAM" id="SSF55394">
    <property type="entry name" value="Bactericidal permeability-increasing protein, BPI"/>
    <property type="match status" value="1"/>
</dbReference>
<protein>
    <submittedName>
        <fullName evidence="2">Uncharacterized protein</fullName>
    </submittedName>
</protein>
<reference evidence="2 3" key="2">
    <citation type="journal article" date="2016" name="Microb. Ecol.">
        <title>Genome Characteristics of a Novel Type I Methanotroph (Sn10-6) Isolated from a Flooded Indian Rice Field.</title>
        <authorList>
            <person name="Rahalkar M.C."/>
            <person name="Pandit P.S."/>
            <person name="Dhakephalkar P.K."/>
            <person name="Pore S."/>
            <person name="Arora P."/>
            <person name="Kapse N."/>
        </authorList>
    </citation>
    <scope>NUCLEOTIDE SEQUENCE [LARGE SCALE GENOMIC DNA]</scope>
    <source>
        <strain evidence="2 3">Sn10-6</strain>
    </source>
</reference>
<feature type="region of interest" description="Disordered" evidence="1">
    <location>
        <begin position="341"/>
        <end position="362"/>
    </location>
</feature>
<dbReference type="AlphaFoldDB" id="A0A0F3ILX3"/>
<comment type="caution">
    <text evidence="2">The sequence shown here is derived from an EMBL/GenBank/DDBJ whole genome shotgun (WGS) entry which is preliminary data.</text>
</comment>
<gene>
    <name evidence="2" type="ORF">VZ94_10420</name>
</gene>
<dbReference type="Gene3D" id="3.15.20.10">
    <property type="entry name" value="Bactericidal permeability-increasing protein, domain 2"/>
    <property type="match status" value="1"/>
</dbReference>
<evidence type="ECO:0000313" key="2">
    <source>
        <dbReference type="EMBL" id="KJV06544.1"/>
    </source>
</evidence>
<evidence type="ECO:0000313" key="3">
    <source>
        <dbReference type="Proteomes" id="UP000033684"/>
    </source>
</evidence>
<proteinExistence type="predicted"/>
<dbReference type="EMBL" id="LAJX01000102">
    <property type="protein sequence ID" value="KJV06544.1"/>
    <property type="molecule type" value="Genomic_DNA"/>
</dbReference>
<dbReference type="Proteomes" id="UP000033684">
    <property type="component" value="Unassembled WGS sequence"/>
</dbReference>
<dbReference type="RefSeq" id="WP_045779189.1">
    <property type="nucleotide sequence ID" value="NZ_LAJX01000102.1"/>
</dbReference>
<dbReference type="OrthoDB" id="8478190at2"/>
<organism evidence="2 3">
    <name type="scientific">Methylocucumis oryzae</name>
    <dbReference type="NCBI Taxonomy" id="1632867"/>
    <lineage>
        <taxon>Bacteria</taxon>
        <taxon>Pseudomonadati</taxon>
        <taxon>Pseudomonadota</taxon>
        <taxon>Gammaproteobacteria</taxon>
        <taxon>Methylococcales</taxon>
        <taxon>Methylococcaceae</taxon>
        <taxon>Methylocucumis</taxon>
    </lineage>
</organism>
<keyword evidence="3" id="KW-1185">Reference proteome</keyword>